<name>X1BG41_9ZZZZ</name>
<proteinExistence type="predicted"/>
<comment type="caution">
    <text evidence="1">The sequence shown here is derived from an EMBL/GenBank/DDBJ whole genome shotgun (WGS) entry which is preliminary data.</text>
</comment>
<dbReference type="EMBL" id="BART01009947">
    <property type="protein sequence ID" value="GAG83073.1"/>
    <property type="molecule type" value="Genomic_DNA"/>
</dbReference>
<feature type="non-terminal residue" evidence="1">
    <location>
        <position position="146"/>
    </location>
</feature>
<evidence type="ECO:0000313" key="1">
    <source>
        <dbReference type="EMBL" id="GAG83073.1"/>
    </source>
</evidence>
<gene>
    <name evidence="1" type="ORF">S01H4_21858</name>
</gene>
<reference evidence="1" key="1">
    <citation type="journal article" date="2014" name="Front. Microbiol.">
        <title>High frequency of phylogenetically diverse reductive dehalogenase-homologous genes in deep subseafloor sedimentary metagenomes.</title>
        <authorList>
            <person name="Kawai M."/>
            <person name="Futagami T."/>
            <person name="Toyoda A."/>
            <person name="Takaki Y."/>
            <person name="Nishi S."/>
            <person name="Hori S."/>
            <person name="Arai W."/>
            <person name="Tsubouchi T."/>
            <person name="Morono Y."/>
            <person name="Uchiyama I."/>
            <person name="Ito T."/>
            <person name="Fujiyama A."/>
            <person name="Inagaki F."/>
            <person name="Takami H."/>
        </authorList>
    </citation>
    <scope>NUCLEOTIDE SEQUENCE</scope>
    <source>
        <strain evidence="1">Expedition CK06-06</strain>
    </source>
</reference>
<sequence length="146" mass="17074">MKQLQALALERYGRCLVNTKRYDEAYSVYENLLDEFGQFKNRVGYPYGIVAAILLHEVTRDKQIETGSDLLKTLVDVLEKLRDGDWQLNNPAYDYFSEEIENILNKDLSAEKYPELLKAYKAIKEKSSPYLEELEFKELLEENVIP</sequence>
<dbReference type="AlphaFoldDB" id="X1BG41"/>
<protein>
    <submittedName>
        <fullName evidence="1">Uncharacterized protein</fullName>
    </submittedName>
</protein>
<organism evidence="1">
    <name type="scientific">marine sediment metagenome</name>
    <dbReference type="NCBI Taxonomy" id="412755"/>
    <lineage>
        <taxon>unclassified sequences</taxon>
        <taxon>metagenomes</taxon>
        <taxon>ecological metagenomes</taxon>
    </lineage>
</organism>
<accession>X1BG41</accession>